<dbReference type="Pfam" id="PF19062">
    <property type="entry name" value="DUF5758"/>
    <property type="match status" value="1"/>
</dbReference>
<dbReference type="InterPro" id="IPR043919">
    <property type="entry name" value="DUF5758"/>
</dbReference>
<sequence>MTISIKNHYGDTLFVSNRTSVRAALEEATQGGANLYGADLRGANLRGADLYGANLCGADLCGADLRGANLRGADLRGANLRGADLYGADLKDAKNADLVVAQTRILPDEGSIIGFKKAYDESTARPVIVKLRIPEDAKRSHASGRKCRASKAEVLSITRVADGEPAEMAFSGHDGNFKYTVGETVVPTNGFGEDPWEECAAGIHFFITKLEAENY</sequence>
<dbReference type="RefSeq" id="WP_064982479.1">
    <property type="nucleotide sequence ID" value="NZ_LZLC01000160.1"/>
</dbReference>
<dbReference type="PANTHER" id="PTHR14136">
    <property type="entry name" value="BTB_POZ DOMAIN-CONTAINING PROTEIN KCTD9"/>
    <property type="match status" value="1"/>
</dbReference>
<dbReference type="Pfam" id="PF00805">
    <property type="entry name" value="Pentapeptide"/>
    <property type="match status" value="2"/>
</dbReference>
<comment type="caution">
    <text evidence="1">The sequence shown here is derived from an EMBL/GenBank/DDBJ whole genome shotgun (WGS) entry which is preliminary data.</text>
</comment>
<dbReference type="Proteomes" id="UP000093898">
    <property type="component" value="Unassembled WGS sequence"/>
</dbReference>
<dbReference type="EMBL" id="LZLC01000160">
    <property type="protein sequence ID" value="OBJ40294.1"/>
    <property type="molecule type" value="Genomic_DNA"/>
</dbReference>
<dbReference type="SUPFAM" id="SSF141571">
    <property type="entry name" value="Pentapeptide repeat-like"/>
    <property type="match status" value="1"/>
</dbReference>
<dbReference type="AlphaFoldDB" id="A0A1A3GY81"/>
<evidence type="ECO:0000313" key="1">
    <source>
        <dbReference type="EMBL" id="OBJ40294.1"/>
    </source>
</evidence>
<dbReference type="Gene3D" id="2.160.20.80">
    <property type="entry name" value="E3 ubiquitin-protein ligase SopA"/>
    <property type="match status" value="1"/>
</dbReference>
<accession>A0A1A3GY81</accession>
<dbReference type="PANTHER" id="PTHR14136:SF17">
    <property type="entry name" value="BTB_POZ DOMAIN-CONTAINING PROTEIN KCTD9"/>
    <property type="match status" value="1"/>
</dbReference>
<organism evidence="1 2">
    <name type="scientific">Mycolicibacterium mucogenicum</name>
    <name type="common">Mycobacterium mucogenicum</name>
    <dbReference type="NCBI Taxonomy" id="56689"/>
    <lineage>
        <taxon>Bacteria</taxon>
        <taxon>Bacillati</taxon>
        <taxon>Actinomycetota</taxon>
        <taxon>Actinomycetes</taxon>
        <taxon>Mycobacteriales</taxon>
        <taxon>Mycobacteriaceae</taxon>
        <taxon>Mycolicibacterium</taxon>
    </lineage>
</organism>
<dbReference type="InterPro" id="IPR051082">
    <property type="entry name" value="Pentapeptide-BTB/POZ_domain"/>
</dbReference>
<protein>
    <recommendedName>
        <fullName evidence="3">Pentapeptide repeat-containing protein</fullName>
    </recommendedName>
</protein>
<name>A0A1A3GY81_MYCMU</name>
<evidence type="ECO:0008006" key="3">
    <source>
        <dbReference type="Google" id="ProtNLM"/>
    </source>
</evidence>
<gene>
    <name evidence="1" type="ORF">A5630_25420</name>
</gene>
<proteinExistence type="predicted"/>
<dbReference type="OrthoDB" id="2579959at2"/>
<evidence type="ECO:0000313" key="2">
    <source>
        <dbReference type="Proteomes" id="UP000093898"/>
    </source>
</evidence>
<dbReference type="InterPro" id="IPR001646">
    <property type="entry name" value="5peptide_repeat"/>
</dbReference>
<reference evidence="1 2" key="1">
    <citation type="submission" date="2016-06" db="EMBL/GenBank/DDBJ databases">
        <authorList>
            <person name="Kjaerup R.B."/>
            <person name="Dalgaard T.S."/>
            <person name="Juul-Madsen H.R."/>
        </authorList>
    </citation>
    <scope>NUCLEOTIDE SEQUENCE [LARGE SCALE GENOMIC DNA]</scope>
    <source>
        <strain evidence="1 2">1127319.6</strain>
    </source>
</reference>